<dbReference type="InterPro" id="IPR050231">
    <property type="entry name" value="Iron_ascorbate_oxido_reductase"/>
</dbReference>
<dbReference type="Pfam" id="PF03171">
    <property type="entry name" value="2OG-FeII_Oxy"/>
    <property type="match status" value="1"/>
</dbReference>
<evidence type="ECO:0000259" key="2">
    <source>
        <dbReference type="Pfam" id="PF03171"/>
    </source>
</evidence>
<name>A0A8H4W047_9HELO</name>
<protein>
    <recommendedName>
        <fullName evidence="2">Isopenicillin N synthase-like Fe(2+) 2OG dioxygenase domain-containing protein</fullName>
    </recommendedName>
</protein>
<reference evidence="3 4" key="1">
    <citation type="submission" date="2020-03" db="EMBL/GenBank/DDBJ databases">
        <title>Draft Genome Sequence of Cudoniella acicularis.</title>
        <authorList>
            <person name="Buettner E."/>
            <person name="Kellner H."/>
        </authorList>
    </citation>
    <scope>NUCLEOTIDE SEQUENCE [LARGE SCALE GENOMIC DNA]</scope>
    <source>
        <strain evidence="3 4">DSM 108380</strain>
    </source>
</reference>
<dbReference type="OrthoDB" id="288590at2759"/>
<evidence type="ECO:0000313" key="3">
    <source>
        <dbReference type="EMBL" id="KAF4629218.1"/>
    </source>
</evidence>
<dbReference type="SUPFAM" id="SSF51197">
    <property type="entry name" value="Clavaminate synthase-like"/>
    <property type="match status" value="1"/>
</dbReference>
<dbReference type="InterPro" id="IPR027443">
    <property type="entry name" value="IPNS-like_sf"/>
</dbReference>
<feature type="domain" description="Isopenicillin N synthase-like Fe(2+) 2OG dioxygenase" evidence="2">
    <location>
        <begin position="6"/>
        <end position="59"/>
    </location>
</feature>
<evidence type="ECO:0000313" key="4">
    <source>
        <dbReference type="Proteomes" id="UP000566819"/>
    </source>
</evidence>
<accession>A0A8H4W047</accession>
<dbReference type="AlphaFoldDB" id="A0A8H4W047"/>
<gene>
    <name evidence="3" type="ORF">G7Y89_g8931</name>
</gene>
<sequence>MFHPLECDSTVMIVNLGDSLQRWTNDTLRSVNHRVTIPVTLRDVDVGIIRERYSIAFFGKPNRDVSVAALPEFVSDRRPSRYEHMTAGEYNQAKLLRTY</sequence>
<dbReference type="Gene3D" id="2.60.120.330">
    <property type="entry name" value="B-lactam Antibiotic, Isopenicillin N Synthase, Chain"/>
    <property type="match status" value="1"/>
</dbReference>
<dbReference type="Proteomes" id="UP000566819">
    <property type="component" value="Unassembled WGS sequence"/>
</dbReference>
<comment type="similarity">
    <text evidence="1">Belongs to the iron/ascorbate-dependent oxidoreductase family.</text>
</comment>
<dbReference type="PANTHER" id="PTHR47990">
    <property type="entry name" value="2-OXOGLUTARATE (2OG) AND FE(II)-DEPENDENT OXYGENASE SUPERFAMILY PROTEIN-RELATED"/>
    <property type="match status" value="1"/>
</dbReference>
<dbReference type="InterPro" id="IPR044861">
    <property type="entry name" value="IPNS-like_FE2OG_OXY"/>
</dbReference>
<comment type="caution">
    <text evidence="3">The sequence shown here is derived from an EMBL/GenBank/DDBJ whole genome shotgun (WGS) entry which is preliminary data.</text>
</comment>
<proteinExistence type="inferred from homology"/>
<organism evidence="3 4">
    <name type="scientific">Cudoniella acicularis</name>
    <dbReference type="NCBI Taxonomy" id="354080"/>
    <lineage>
        <taxon>Eukaryota</taxon>
        <taxon>Fungi</taxon>
        <taxon>Dikarya</taxon>
        <taxon>Ascomycota</taxon>
        <taxon>Pezizomycotina</taxon>
        <taxon>Leotiomycetes</taxon>
        <taxon>Helotiales</taxon>
        <taxon>Tricladiaceae</taxon>
        <taxon>Cudoniella</taxon>
    </lineage>
</organism>
<keyword evidence="4" id="KW-1185">Reference proteome</keyword>
<dbReference type="EMBL" id="JAAMPI010000705">
    <property type="protein sequence ID" value="KAF4629218.1"/>
    <property type="molecule type" value="Genomic_DNA"/>
</dbReference>
<evidence type="ECO:0000256" key="1">
    <source>
        <dbReference type="ARBA" id="ARBA00008056"/>
    </source>
</evidence>